<keyword evidence="2" id="KW-1185">Reference proteome</keyword>
<dbReference type="EMBL" id="CP011125">
    <property type="protein sequence ID" value="AKF04338.1"/>
    <property type="molecule type" value="Genomic_DNA"/>
</dbReference>
<dbReference type="STRING" id="927083.DB32_001487"/>
<reference evidence="1 2" key="1">
    <citation type="submission" date="2015-03" db="EMBL/GenBank/DDBJ databases">
        <title>Genome assembly of Sandaracinus amylolyticus DSM 53668.</title>
        <authorList>
            <person name="Sharma G."/>
            <person name="Subramanian S."/>
        </authorList>
    </citation>
    <scope>NUCLEOTIDE SEQUENCE [LARGE SCALE GENOMIC DNA]</scope>
    <source>
        <strain evidence="1 2">DSM 53668</strain>
    </source>
</reference>
<dbReference type="KEGG" id="samy:DB32_001487"/>
<protein>
    <submittedName>
        <fullName evidence="1">Uncharacterized protein</fullName>
    </submittedName>
</protein>
<accession>A0A0F6YH23</accession>
<name>A0A0F6YH23_9BACT</name>
<proteinExistence type="predicted"/>
<evidence type="ECO:0000313" key="1">
    <source>
        <dbReference type="EMBL" id="AKF04338.1"/>
    </source>
</evidence>
<dbReference type="AlphaFoldDB" id="A0A0F6YH23"/>
<organism evidence="1 2">
    <name type="scientific">Sandaracinus amylolyticus</name>
    <dbReference type="NCBI Taxonomy" id="927083"/>
    <lineage>
        <taxon>Bacteria</taxon>
        <taxon>Pseudomonadati</taxon>
        <taxon>Myxococcota</taxon>
        <taxon>Polyangia</taxon>
        <taxon>Polyangiales</taxon>
        <taxon>Sandaracinaceae</taxon>
        <taxon>Sandaracinus</taxon>
    </lineage>
</organism>
<dbReference type="Proteomes" id="UP000034883">
    <property type="component" value="Chromosome"/>
</dbReference>
<evidence type="ECO:0000313" key="2">
    <source>
        <dbReference type="Proteomes" id="UP000034883"/>
    </source>
</evidence>
<sequence length="167" mass="17642">MPRSARRLLRRGAEERREEMPYKSALTGRVLGVRWMGAPTAVDVDRLEAETHSGFGRASAPLVLVAVPRSLAPPGADVRACIASMLRVTAAQIERLYLVIEGSGPGRALARAFARAAITAIGWGERARVARTVEEAACAAAAVAGEQPDQLLAAWRSEGVSPICASA</sequence>
<gene>
    <name evidence="1" type="ORF">DB32_001487</name>
</gene>